<sequence length="66" mass="7101">MKTISQFLSLVAIGGVLAPSMLYFTNVIDLPQVKSLTLIGTVAWFVVAPLWMGLKSTAPSGYQEEA</sequence>
<dbReference type="AlphaFoldDB" id="A0A518K7S2"/>
<accession>A0A518K7S2</accession>
<keyword evidence="1" id="KW-0472">Membrane</keyword>
<dbReference type="KEGG" id="bmei:Spa11_20290"/>
<keyword evidence="1" id="KW-0812">Transmembrane</keyword>
<keyword evidence="3" id="KW-1185">Reference proteome</keyword>
<dbReference type="RefSeq" id="WP_145111499.1">
    <property type="nucleotide sequence ID" value="NZ_CP036349.1"/>
</dbReference>
<organism evidence="2 3">
    <name type="scientific">Botrimarina mediterranea</name>
    <dbReference type="NCBI Taxonomy" id="2528022"/>
    <lineage>
        <taxon>Bacteria</taxon>
        <taxon>Pseudomonadati</taxon>
        <taxon>Planctomycetota</taxon>
        <taxon>Planctomycetia</taxon>
        <taxon>Pirellulales</taxon>
        <taxon>Lacipirellulaceae</taxon>
        <taxon>Botrimarina</taxon>
    </lineage>
</organism>
<name>A0A518K7S2_9BACT</name>
<reference evidence="2 3" key="1">
    <citation type="submission" date="2019-02" db="EMBL/GenBank/DDBJ databases">
        <title>Deep-cultivation of Planctomycetes and their phenomic and genomic characterization uncovers novel biology.</title>
        <authorList>
            <person name="Wiegand S."/>
            <person name="Jogler M."/>
            <person name="Boedeker C."/>
            <person name="Pinto D."/>
            <person name="Vollmers J."/>
            <person name="Rivas-Marin E."/>
            <person name="Kohn T."/>
            <person name="Peeters S.H."/>
            <person name="Heuer A."/>
            <person name="Rast P."/>
            <person name="Oberbeckmann S."/>
            <person name="Bunk B."/>
            <person name="Jeske O."/>
            <person name="Meyerdierks A."/>
            <person name="Storesund J.E."/>
            <person name="Kallscheuer N."/>
            <person name="Luecker S."/>
            <person name="Lage O.M."/>
            <person name="Pohl T."/>
            <person name="Merkel B.J."/>
            <person name="Hornburger P."/>
            <person name="Mueller R.-W."/>
            <person name="Bruemmer F."/>
            <person name="Labrenz M."/>
            <person name="Spormann A.M."/>
            <person name="Op den Camp H."/>
            <person name="Overmann J."/>
            <person name="Amann R."/>
            <person name="Jetten M.S.M."/>
            <person name="Mascher T."/>
            <person name="Medema M.H."/>
            <person name="Devos D.P."/>
            <person name="Kaster A.-K."/>
            <person name="Ovreas L."/>
            <person name="Rohde M."/>
            <person name="Galperin M.Y."/>
            <person name="Jogler C."/>
        </authorList>
    </citation>
    <scope>NUCLEOTIDE SEQUENCE [LARGE SCALE GENOMIC DNA]</scope>
    <source>
        <strain evidence="2 3">Spa11</strain>
    </source>
</reference>
<keyword evidence="1" id="KW-1133">Transmembrane helix</keyword>
<evidence type="ECO:0000256" key="1">
    <source>
        <dbReference type="SAM" id="Phobius"/>
    </source>
</evidence>
<dbReference type="Proteomes" id="UP000316426">
    <property type="component" value="Chromosome"/>
</dbReference>
<protein>
    <submittedName>
        <fullName evidence="2">Uncharacterized protein</fullName>
    </submittedName>
</protein>
<proteinExistence type="predicted"/>
<dbReference type="EMBL" id="CP036349">
    <property type="protein sequence ID" value="QDV73830.1"/>
    <property type="molecule type" value="Genomic_DNA"/>
</dbReference>
<evidence type="ECO:0000313" key="3">
    <source>
        <dbReference type="Proteomes" id="UP000316426"/>
    </source>
</evidence>
<feature type="transmembrane region" description="Helical" evidence="1">
    <location>
        <begin position="36"/>
        <end position="54"/>
    </location>
</feature>
<feature type="transmembrane region" description="Helical" evidence="1">
    <location>
        <begin position="7"/>
        <end position="24"/>
    </location>
</feature>
<gene>
    <name evidence="2" type="ORF">Spa11_20290</name>
</gene>
<evidence type="ECO:0000313" key="2">
    <source>
        <dbReference type="EMBL" id="QDV73830.1"/>
    </source>
</evidence>